<evidence type="ECO:0000256" key="15">
    <source>
        <dbReference type="ARBA" id="ARBA00023292"/>
    </source>
</evidence>
<dbReference type="CDD" id="cd00055">
    <property type="entry name" value="EGF_Lam"/>
    <property type="match status" value="3"/>
</dbReference>
<keyword evidence="19" id="KW-1185">Reference proteome</keyword>
<dbReference type="FunFam" id="1.10.287.570:FF:000001">
    <property type="entry name" value="Anion exchange protein"/>
    <property type="match status" value="1"/>
</dbReference>
<dbReference type="WBParaSite" id="Minc3s07278g40928">
    <property type="protein sequence ID" value="Minc3s07278g40928"/>
    <property type="gene ID" value="Minc3s07278g40928"/>
</dbReference>
<dbReference type="SMART" id="SM00180">
    <property type="entry name" value="EGF_Lam"/>
    <property type="match status" value="4"/>
</dbReference>
<keyword evidence="10" id="KW-1133">Transmembrane helix</keyword>
<evidence type="ECO:0000256" key="7">
    <source>
        <dbReference type="ARBA" id="ARBA00022530"/>
    </source>
</evidence>
<keyword evidence="12" id="KW-0472">Membrane</keyword>
<evidence type="ECO:0000313" key="19">
    <source>
        <dbReference type="Proteomes" id="UP000887563"/>
    </source>
</evidence>
<dbReference type="AlphaFoldDB" id="A0A914NME0"/>
<evidence type="ECO:0000256" key="11">
    <source>
        <dbReference type="ARBA" id="ARBA00023054"/>
    </source>
</evidence>
<name>A0A914NME0_MELIC</name>
<dbReference type="Gene3D" id="2.170.300.10">
    <property type="entry name" value="Tie2 ligand-binding domain superfamily"/>
    <property type="match status" value="2"/>
</dbReference>
<dbReference type="SUPFAM" id="SSF57196">
    <property type="entry name" value="EGF/Laminin"/>
    <property type="match status" value="2"/>
</dbReference>
<dbReference type="GO" id="GO:0034446">
    <property type="term" value="P:substrate adhesion-dependent cell spreading"/>
    <property type="evidence" value="ECO:0007669"/>
    <property type="project" value="TreeGrafter"/>
</dbReference>
<dbReference type="GO" id="GO:0007411">
    <property type="term" value="P:axon guidance"/>
    <property type="evidence" value="ECO:0007669"/>
    <property type="project" value="TreeGrafter"/>
</dbReference>
<evidence type="ECO:0000313" key="20">
    <source>
        <dbReference type="WBParaSite" id="Minc3s07278g40928"/>
    </source>
</evidence>
<dbReference type="GO" id="GO:0016477">
    <property type="term" value="P:cell migration"/>
    <property type="evidence" value="ECO:0007669"/>
    <property type="project" value="TreeGrafter"/>
</dbReference>
<dbReference type="Pfam" id="PF00053">
    <property type="entry name" value="EGF_laminin"/>
    <property type="match status" value="3"/>
</dbReference>
<dbReference type="GO" id="GO:0043256">
    <property type="term" value="C:laminin complex"/>
    <property type="evidence" value="ECO:0007669"/>
    <property type="project" value="TreeGrafter"/>
</dbReference>
<dbReference type="PRINTS" id="PR01231">
    <property type="entry name" value="HCO3TRNSPORT"/>
</dbReference>
<feature type="disulfide bond" evidence="16">
    <location>
        <begin position="278"/>
        <end position="287"/>
    </location>
</feature>
<evidence type="ECO:0000256" key="14">
    <source>
        <dbReference type="ARBA" id="ARBA00023180"/>
    </source>
</evidence>
<keyword evidence="7" id="KW-0272">Extracellular matrix</keyword>
<comment type="caution">
    <text evidence="16">Lacks conserved residue(s) required for the propagation of feature annotation.</text>
</comment>
<feature type="compositionally biased region" description="Low complexity" evidence="17">
    <location>
        <begin position="376"/>
        <end position="426"/>
    </location>
</feature>
<dbReference type="PANTHER" id="PTHR10574:SF375">
    <property type="entry name" value="LAMININ SUBUNIT BETA-1"/>
    <property type="match status" value="1"/>
</dbReference>
<feature type="disulfide bond" evidence="16">
    <location>
        <begin position="226"/>
        <end position="235"/>
    </location>
</feature>
<dbReference type="Pfam" id="PF00955">
    <property type="entry name" value="HCO3_cotransp"/>
    <property type="match status" value="1"/>
</dbReference>
<evidence type="ECO:0000256" key="6">
    <source>
        <dbReference type="ARBA" id="ARBA00022525"/>
    </source>
</evidence>
<dbReference type="InterPro" id="IPR050440">
    <property type="entry name" value="Laminin/Netrin_ECM"/>
</dbReference>
<keyword evidence="6" id="KW-0964">Secreted</keyword>
<evidence type="ECO:0000256" key="9">
    <source>
        <dbReference type="ARBA" id="ARBA00022737"/>
    </source>
</evidence>
<feature type="domain" description="Laminin EGF-like" evidence="18">
    <location>
        <begin position="212"/>
        <end position="255"/>
    </location>
</feature>
<comment type="subcellular location">
    <subcellularLocation>
        <location evidence="2">Cell membrane</location>
        <topology evidence="2">Multi-pass membrane protein</topology>
    </subcellularLocation>
    <subcellularLocation>
        <location evidence="1">Secreted</location>
        <location evidence="1">Extracellular space</location>
        <location evidence="1">Extracellular matrix</location>
    </subcellularLocation>
</comment>
<keyword evidence="5" id="KW-1003">Cell membrane</keyword>
<keyword evidence="9" id="KW-0677">Repeat</keyword>
<dbReference type="Gene3D" id="1.10.287.570">
    <property type="entry name" value="Helical hairpin bin"/>
    <property type="match status" value="1"/>
</dbReference>
<dbReference type="GO" id="GO:0070831">
    <property type="term" value="P:basement membrane assembly"/>
    <property type="evidence" value="ECO:0007669"/>
    <property type="project" value="TreeGrafter"/>
</dbReference>
<organism evidence="19 20">
    <name type="scientific">Meloidogyne incognita</name>
    <name type="common">Southern root-knot nematode worm</name>
    <name type="synonym">Oxyuris incognita</name>
    <dbReference type="NCBI Taxonomy" id="6306"/>
    <lineage>
        <taxon>Eukaryota</taxon>
        <taxon>Metazoa</taxon>
        <taxon>Ecdysozoa</taxon>
        <taxon>Nematoda</taxon>
        <taxon>Chromadorea</taxon>
        <taxon>Rhabditida</taxon>
        <taxon>Tylenchina</taxon>
        <taxon>Tylenchomorpha</taxon>
        <taxon>Tylenchoidea</taxon>
        <taxon>Meloidogynidae</taxon>
        <taxon>Meloidogyninae</taxon>
        <taxon>Meloidogyne</taxon>
        <taxon>Meloidogyne incognita group</taxon>
    </lineage>
</organism>
<evidence type="ECO:0000256" key="10">
    <source>
        <dbReference type="ARBA" id="ARBA00022989"/>
    </source>
</evidence>
<evidence type="ECO:0000256" key="5">
    <source>
        <dbReference type="ARBA" id="ARBA00022475"/>
    </source>
</evidence>
<dbReference type="PRINTS" id="PR00011">
    <property type="entry name" value="EGFLAMININ"/>
</dbReference>
<keyword evidence="8" id="KW-0812">Transmembrane</keyword>
<dbReference type="GO" id="GO:0005886">
    <property type="term" value="C:plasma membrane"/>
    <property type="evidence" value="ECO:0007669"/>
    <property type="project" value="UniProtKB-SubCell"/>
</dbReference>
<dbReference type="PANTHER" id="PTHR10574">
    <property type="entry name" value="NETRIN/LAMININ-RELATED"/>
    <property type="match status" value="1"/>
</dbReference>
<proteinExistence type="inferred from homology"/>
<dbReference type="PROSITE" id="PS50027">
    <property type="entry name" value="EGF_LAM_2"/>
    <property type="match status" value="2"/>
</dbReference>
<comment type="similarity">
    <text evidence="3">Belongs to the anion exchanger (TC 2.A.31) family.</text>
</comment>
<evidence type="ECO:0000256" key="17">
    <source>
        <dbReference type="SAM" id="MobiDB-lite"/>
    </source>
</evidence>
<dbReference type="InterPro" id="IPR002049">
    <property type="entry name" value="LE_dom"/>
</dbReference>
<dbReference type="GO" id="GO:0006820">
    <property type="term" value="P:monoatomic anion transport"/>
    <property type="evidence" value="ECO:0007669"/>
    <property type="project" value="InterPro"/>
</dbReference>
<keyword evidence="13 16" id="KW-1015">Disulfide bond</keyword>
<evidence type="ECO:0000256" key="4">
    <source>
        <dbReference type="ARBA" id="ARBA00022448"/>
    </source>
</evidence>
<feature type="domain" description="Laminin EGF-like" evidence="18">
    <location>
        <begin position="256"/>
        <end position="307"/>
    </location>
</feature>
<dbReference type="InterPro" id="IPR003020">
    <property type="entry name" value="HCO3_transpt_euk"/>
</dbReference>
<dbReference type="GO" id="GO:0009887">
    <property type="term" value="P:animal organ morphogenesis"/>
    <property type="evidence" value="ECO:0007669"/>
    <property type="project" value="TreeGrafter"/>
</dbReference>
<dbReference type="Proteomes" id="UP000887563">
    <property type="component" value="Unplaced"/>
</dbReference>
<evidence type="ECO:0000256" key="12">
    <source>
        <dbReference type="ARBA" id="ARBA00023136"/>
    </source>
</evidence>
<evidence type="ECO:0000256" key="13">
    <source>
        <dbReference type="ARBA" id="ARBA00023157"/>
    </source>
</evidence>
<evidence type="ECO:0000256" key="1">
    <source>
        <dbReference type="ARBA" id="ARBA00004498"/>
    </source>
</evidence>
<protein>
    <submittedName>
        <fullName evidence="20">Laminin EGF-like domain-containing protein</fullName>
    </submittedName>
</protein>
<dbReference type="FunFam" id="2.10.25.10:FF:000135">
    <property type="entry name" value="Laminin subunit beta 4"/>
    <property type="match status" value="1"/>
</dbReference>
<feature type="compositionally biased region" description="Low complexity" evidence="17">
    <location>
        <begin position="358"/>
        <end position="369"/>
    </location>
</feature>
<sequence length="426" mass="47327">MGLMEKILQELEVLNLLGKSLEEEDGHSQDPGLRRTGKLFGGLMLDIRRKAPHYLSDFTDALNLQCIVTTCFMYFALLAPIVTFGGLLEEATHQRMWHPLTIIGSTGPVLVFETTAFDICNETILTAKLYNDSPWIPGIGDQSNECKRCEFNDHATRCHFDWAVYNASGFSSEGVCDDCQHNKMRKNWEQCKPNFYRDPQRSIRDPYVCSPCKCDHCGLVAGKCYCKSNVDGPNCDRCKNGFWEMRKEDPDGCRPCACNLIGTYGNEGCDKVTGKCTCKALVMGEQCDHCLQEHYGLSVDDPNGCKPCVCDTGGAYGNHCDSAEGMCRCRSNYSGRKMDISGHSSINIHLNSNRRRPASNSSDAPPANRARIDNGLNILPAANNNNNNNNNFPINNLANNNNNNNLANNNNNLPNNNNNLPNNNID</sequence>
<evidence type="ECO:0000256" key="2">
    <source>
        <dbReference type="ARBA" id="ARBA00004651"/>
    </source>
</evidence>
<dbReference type="GO" id="GO:0005452">
    <property type="term" value="F:solute:inorganic anion antiporter activity"/>
    <property type="evidence" value="ECO:0007669"/>
    <property type="project" value="InterPro"/>
</dbReference>
<keyword evidence="14" id="KW-0325">Glycoprotein</keyword>
<evidence type="ECO:0000256" key="3">
    <source>
        <dbReference type="ARBA" id="ARBA00010993"/>
    </source>
</evidence>
<keyword evidence="15 16" id="KW-0424">Laminin EGF-like domain</keyword>
<feature type="region of interest" description="Disordered" evidence="17">
    <location>
        <begin position="349"/>
        <end position="426"/>
    </location>
</feature>
<evidence type="ECO:0000256" key="8">
    <source>
        <dbReference type="ARBA" id="ARBA00022692"/>
    </source>
</evidence>
<evidence type="ECO:0000256" key="16">
    <source>
        <dbReference type="PROSITE-ProRule" id="PRU00460"/>
    </source>
</evidence>
<dbReference type="InterPro" id="IPR011531">
    <property type="entry name" value="HCO3_transpt-like_TM_dom"/>
</dbReference>
<dbReference type="PROSITE" id="PS01248">
    <property type="entry name" value="EGF_LAM_1"/>
    <property type="match status" value="2"/>
</dbReference>
<dbReference type="GO" id="GO:0009888">
    <property type="term" value="P:tissue development"/>
    <property type="evidence" value="ECO:0007669"/>
    <property type="project" value="TreeGrafter"/>
</dbReference>
<reference evidence="20" key="1">
    <citation type="submission" date="2022-11" db="UniProtKB">
        <authorList>
            <consortium name="WormBaseParasite"/>
        </authorList>
    </citation>
    <scope>IDENTIFICATION</scope>
</reference>
<evidence type="ECO:0000259" key="18">
    <source>
        <dbReference type="PROSITE" id="PS50027"/>
    </source>
</evidence>
<keyword evidence="11" id="KW-0175">Coiled coil</keyword>
<dbReference type="Gene3D" id="2.10.25.10">
    <property type="entry name" value="Laminin"/>
    <property type="match status" value="1"/>
</dbReference>
<accession>A0A914NME0</accession>
<keyword evidence="4" id="KW-0813">Transport</keyword>